<sequence>MPPHPLRCRQHPRSAFTTKYHNLTFMDDETTDVRSRILQTTLEEISSRQYDGAEEESCCVICLERITDLAVAQPCRHGSFDFLCLVSWLEEQPSCPLCKGEVKSVRYDYKEDQSFSTYGVPPPKVEKAATSNTLSRVRYTPPPRRPYSSRARYDPSTLPTEDEAIVRRRHIYRNKLYSLHVGSNRLSRFRDLTPQVFSSDNELNTRARKWIRRELQVFEFLTPDVASSSDRRANNAEFLLEYIVGILKTVDTQGSGGQAEEMLQEFLGRENTKLFLHELRAWLRSPYISLQDWDRNVQYNEEGTRKDSESTTPDQSPRGRGGHHARYRSRDFGSRSRGQQTDRRFRPYWRRETRTND</sequence>
<gene>
    <name evidence="9" type="ORF">BJ875DRAFT_470619</name>
</gene>
<keyword evidence="6" id="KW-0863">Zinc-finger</keyword>
<feature type="region of interest" description="Disordered" evidence="7">
    <location>
        <begin position="301"/>
        <end position="357"/>
    </location>
</feature>
<keyword evidence="4" id="KW-0805">Transcription regulation</keyword>
<evidence type="ECO:0000256" key="1">
    <source>
        <dbReference type="ARBA" id="ARBA00000900"/>
    </source>
</evidence>
<comment type="catalytic activity">
    <reaction evidence="1">
        <text>S-ubiquitinyl-[E2 ubiquitin-conjugating enzyme]-L-cysteine + [acceptor protein]-L-lysine = [E2 ubiquitin-conjugating enzyme]-L-cysteine + N(6)-ubiquitinyl-[acceptor protein]-L-lysine.</text>
        <dbReference type="EC" id="2.3.2.27"/>
    </reaction>
</comment>
<feature type="compositionally biased region" description="Low complexity" evidence="7">
    <location>
        <begin position="146"/>
        <end position="156"/>
    </location>
</feature>
<comment type="caution">
    <text evidence="9">The sequence shown here is derived from an EMBL/GenBank/DDBJ whole genome shotgun (WGS) entry which is preliminary data.</text>
</comment>
<evidence type="ECO:0000313" key="9">
    <source>
        <dbReference type="EMBL" id="KAG9231028.1"/>
    </source>
</evidence>
<evidence type="ECO:0000256" key="2">
    <source>
        <dbReference type="ARBA" id="ARBA00012483"/>
    </source>
</evidence>
<dbReference type="SMART" id="SM00184">
    <property type="entry name" value="RING"/>
    <property type="match status" value="1"/>
</dbReference>
<dbReference type="EC" id="2.3.2.27" evidence="2"/>
<reference evidence="9" key="1">
    <citation type="journal article" date="2021" name="IMA Fungus">
        <title>Genomic characterization of three marine fungi, including Emericellopsis atlantica sp. nov. with signatures of a generalist lifestyle and marine biomass degradation.</title>
        <authorList>
            <person name="Hagestad O.C."/>
            <person name="Hou L."/>
            <person name="Andersen J.H."/>
            <person name="Hansen E.H."/>
            <person name="Altermark B."/>
            <person name="Li C."/>
            <person name="Kuhnert E."/>
            <person name="Cox R.J."/>
            <person name="Crous P.W."/>
            <person name="Spatafora J.W."/>
            <person name="Lail K."/>
            <person name="Amirebrahimi M."/>
            <person name="Lipzen A."/>
            <person name="Pangilinan J."/>
            <person name="Andreopoulos W."/>
            <person name="Hayes R.D."/>
            <person name="Ng V."/>
            <person name="Grigoriev I.V."/>
            <person name="Jackson S.A."/>
            <person name="Sutton T.D.S."/>
            <person name="Dobson A.D.W."/>
            <person name="Rama T."/>
        </authorList>
    </citation>
    <scope>NUCLEOTIDE SEQUENCE</scope>
    <source>
        <strain evidence="9">TRa018bII</strain>
    </source>
</reference>
<keyword evidence="5" id="KW-0804">Transcription</keyword>
<dbReference type="GO" id="GO:0000209">
    <property type="term" value="P:protein polyubiquitination"/>
    <property type="evidence" value="ECO:0007669"/>
    <property type="project" value="TreeGrafter"/>
</dbReference>
<dbReference type="AlphaFoldDB" id="A0A9P8C224"/>
<evidence type="ECO:0000256" key="7">
    <source>
        <dbReference type="SAM" id="MobiDB-lite"/>
    </source>
</evidence>
<keyword evidence="3" id="KW-0808">Transferase</keyword>
<proteinExistence type="predicted"/>
<evidence type="ECO:0000256" key="3">
    <source>
        <dbReference type="ARBA" id="ARBA00022679"/>
    </source>
</evidence>
<feature type="compositionally biased region" description="Basic and acidic residues" evidence="7">
    <location>
        <begin position="328"/>
        <end position="357"/>
    </location>
</feature>
<dbReference type="PANTHER" id="PTHR46077:SF1">
    <property type="entry name" value="TOP1 BINDING ARGININE_SERINE RICH PROTEIN, E3 UBIQUITIN LIGASE"/>
    <property type="match status" value="1"/>
</dbReference>
<organism evidence="9 10">
    <name type="scientific">Amylocarpus encephaloides</name>
    <dbReference type="NCBI Taxonomy" id="45428"/>
    <lineage>
        <taxon>Eukaryota</taxon>
        <taxon>Fungi</taxon>
        <taxon>Dikarya</taxon>
        <taxon>Ascomycota</taxon>
        <taxon>Pezizomycotina</taxon>
        <taxon>Leotiomycetes</taxon>
        <taxon>Helotiales</taxon>
        <taxon>Helotiales incertae sedis</taxon>
        <taxon>Amylocarpus</taxon>
    </lineage>
</organism>
<evidence type="ECO:0000256" key="5">
    <source>
        <dbReference type="ARBA" id="ARBA00023163"/>
    </source>
</evidence>
<accession>A0A9P8C224</accession>
<dbReference type="InterPro" id="IPR013083">
    <property type="entry name" value="Znf_RING/FYVE/PHD"/>
</dbReference>
<feature type="domain" description="RING-type" evidence="8">
    <location>
        <begin position="59"/>
        <end position="99"/>
    </location>
</feature>
<feature type="region of interest" description="Disordered" evidence="7">
    <location>
        <begin position="120"/>
        <end position="156"/>
    </location>
</feature>
<evidence type="ECO:0000256" key="6">
    <source>
        <dbReference type="PROSITE-ProRule" id="PRU00175"/>
    </source>
</evidence>
<protein>
    <recommendedName>
        <fullName evidence="2">RING-type E3 ubiquitin transferase</fullName>
        <ecNumber evidence="2">2.3.2.27</ecNumber>
    </recommendedName>
</protein>
<dbReference type="OrthoDB" id="444265at2759"/>
<name>A0A9P8C224_9HELO</name>
<keyword evidence="10" id="KW-1185">Reference proteome</keyword>
<dbReference type="Pfam" id="PF13639">
    <property type="entry name" value="zf-RING_2"/>
    <property type="match status" value="1"/>
</dbReference>
<evidence type="ECO:0000259" key="8">
    <source>
        <dbReference type="PROSITE" id="PS50089"/>
    </source>
</evidence>
<evidence type="ECO:0000313" key="10">
    <source>
        <dbReference type="Proteomes" id="UP000824998"/>
    </source>
</evidence>
<dbReference type="Gene3D" id="3.30.40.10">
    <property type="entry name" value="Zinc/RING finger domain, C3HC4 (zinc finger)"/>
    <property type="match status" value="1"/>
</dbReference>
<dbReference type="Proteomes" id="UP000824998">
    <property type="component" value="Unassembled WGS sequence"/>
</dbReference>
<dbReference type="PANTHER" id="PTHR46077">
    <property type="entry name" value="E3 UBIQUITIN-PROTEIN LIGASE TOPORS"/>
    <property type="match status" value="1"/>
</dbReference>
<dbReference type="PROSITE" id="PS50089">
    <property type="entry name" value="ZF_RING_2"/>
    <property type="match status" value="1"/>
</dbReference>
<dbReference type="GO" id="GO:0008270">
    <property type="term" value="F:zinc ion binding"/>
    <property type="evidence" value="ECO:0007669"/>
    <property type="project" value="UniProtKB-KW"/>
</dbReference>
<dbReference type="GO" id="GO:0006513">
    <property type="term" value="P:protein monoubiquitination"/>
    <property type="evidence" value="ECO:0007669"/>
    <property type="project" value="TreeGrafter"/>
</dbReference>
<keyword evidence="6" id="KW-0479">Metal-binding</keyword>
<dbReference type="SUPFAM" id="SSF57850">
    <property type="entry name" value="RING/U-box"/>
    <property type="match status" value="1"/>
</dbReference>
<evidence type="ECO:0000256" key="4">
    <source>
        <dbReference type="ARBA" id="ARBA00023015"/>
    </source>
</evidence>
<keyword evidence="6" id="KW-0862">Zinc</keyword>
<dbReference type="InterPro" id="IPR001841">
    <property type="entry name" value="Znf_RING"/>
</dbReference>
<dbReference type="EMBL" id="MU251628">
    <property type="protein sequence ID" value="KAG9231028.1"/>
    <property type="molecule type" value="Genomic_DNA"/>
</dbReference>
<dbReference type="GO" id="GO:0061630">
    <property type="term" value="F:ubiquitin protein ligase activity"/>
    <property type="evidence" value="ECO:0007669"/>
    <property type="project" value="UniProtKB-EC"/>
</dbReference>